<gene>
    <name evidence="3" type="ORF">ABID49_000801</name>
</gene>
<dbReference type="Proteomes" id="UP001549099">
    <property type="component" value="Unassembled WGS sequence"/>
</dbReference>
<dbReference type="InterPro" id="IPR051534">
    <property type="entry name" value="CBASS_pafABC_assoc_protein"/>
</dbReference>
<evidence type="ECO:0000259" key="2">
    <source>
        <dbReference type="Pfam" id="PF25583"/>
    </source>
</evidence>
<dbReference type="RefSeq" id="WP_354195544.1">
    <property type="nucleotide sequence ID" value="NZ_JBEPLW010000002.1"/>
</dbReference>
<evidence type="ECO:0000313" key="3">
    <source>
        <dbReference type="EMBL" id="MET3574919.1"/>
    </source>
</evidence>
<dbReference type="PANTHER" id="PTHR34580:SF1">
    <property type="entry name" value="PROTEIN PAFC"/>
    <property type="match status" value="1"/>
</dbReference>
<keyword evidence="3" id="KW-0238">DNA-binding</keyword>
<dbReference type="PROSITE" id="PS52050">
    <property type="entry name" value="WYL"/>
    <property type="match status" value="1"/>
</dbReference>
<reference evidence="3 4" key="1">
    <citation type="submission" date="2024-06" db="EMBL/GenBank/DDBJ databases">
        <title>Genomic Encyclopedia of Type Strains, Phase IV (KMG-IV): sequencing the most valuable type-strain genomes for metagenomic binning, comparative biology and taxonomic classification.</title>
        <authorList>
            <person name="Goeker M."/>
        </authorList>
    </citation>
    <scope>NUCLEOTIDE SEQUENCE [LARGE SCALE GENOMIC DNA]</scope>
    <source>
        <strain evidence="3 4">DSM 26128</strain>
    </source>
</reference>
<dbReference type="Pfam" id="PF25583">
    <property type="entry name" value="WCX"/>
    <property type="match status" value="1"/>
</dbReference>
<dbReference type="Pfam" id="PF13280">
    <property type="entry name" value="WYL"/>
    <property type="match status" value="1"/>
</dbReference>
<evidence type="ECO:0000259" key="1">
    <source>
        <dbReference type="Pfam" id="PF13280"/>
    </source>
</evidence>
<evidence type="ECO:0000313" key="4">
    <source>
        <dbReference type="Proteomes" id="UP001549099"/>
    </source>
</evidence>
<proteinExistence type="predicted"/>
<dbReference type="PANTHER" id="PTHR34580">
    <property type="match status" value="1"/>
</dbReference>
<dbReference type="GO" id="GO:0003677">
    <property type="term" value="F:DNA binding"/>
    <property type="evidence" value="ECO:0007669"/>
    <property type="project" value="UniProtKB-KW"/>
</dbReference>
<accession>A0ABV2G9F9</accession>
<comment type="caution">
    <text evidence="3">The sequence shown here is derived from an EMBL/GenBank/DDBJ whole genome shotgun (WGS) entry which is preliminary data.</text>
</comment>
<dbReference type="InterPro" id="IPR057727">
    <property type="entry name" value="WCX_dom"/>
</dbReference>
<name>A0ABV2G9F9_9BACL</name>
<organism evidence="3 4">
    <name type="scientific">Bhargavaea ullalensis</name>
    <dbReference type="NCBI Taxonomy" id="1265685"/>
    <lineage>
        <taxon>Bacteria</taxon>
        <taxon>Bacillati</taxon>
        <taxon>Bacillota</taxon>
        <taxon>Bacilli</taxon>
        <taxon>Bacillales</taxon>
        <taxon>Caryophanaceae</taxon>
        <taxon>Bhargavaea</taxon>
    </lineage>
</organism>
<dbReference type="InterPro" id="IPR026881">
    <property type="entry name" value="WYL_dom"/>
</dbReference>
<sequence>MQANDGKTKLNSRERLLKVVHLLMEETDERHPLTIHEIHARFDGLGVSLKALREDVQALEESDDFPVAAVQEKEGTVKQYFFDGRRFRVHELRLLLDAISAAKFIPEQLTQSLLGKIRKLTSRPLADQLNNELHVAADSADVTDTAAAVQTLHEAVQNRLRIAFKYGRYTPDLDFRLSRDGGDYVVEPYGLAWNNDKYYLIAYFPEKEEIRQYRVDRMRGIRLAGGDFVADPGFSLQAYLGSAFHMYSGEAISLEARFENRLINVVVDRYGTSANIRRDGEGHFILKTQAAMSDGLVRWLLGWGAGVSVLHPPQLTGRMREEIKRMNELYR</sequence>
<feature type="domain" description="WCX" evidence="2">
    <location>
        <begin position="252"/>
        <end position="326"/>
    </location>
</feature>
<dbReference type="EMBL" id="JBEPLW010000002">
    <property type="protein sequence ID" value="MET3574919.1"/>
    <property type="molecule type" value="Genomic_DNA"/>
</dbReference>
<protein>
    <submittedName>
        <fullName evidence="3">DNA-binding transcriptional regulator YafY</fullName>
    </submittedName>
</protein>
<keyword evidence="4" id="KW-1185">Reference proteome</keyword>
<feature type="domain" description="WYL" evidence="1">
    <location>
        <begin position="148"/>
        <end position="222"/>
    </location>
</feature>